<dbReference type="GO" id="GO:0050380">
    <property type="term" value="F:undecaprenyl-diphosphatase activity"/>
    <property type="evidence" value="ECO:0007669"/>
    <property type="project" value="UniProtKB-UniRule"/>
</dbReference>
<feature type="transmembrane region" description="Helical" evidence="14">
    <location>
        <begin position="69"/>
        <end position="89"/>
    </location>
</feature>
<evidence type="ECO:0000256" key="1">
    <source>
        <dbReference type="ARBA" id="ARBA00004651"/>
    </source>
</evidence>
<keyword evidence="7 14" id="KW-0378">Hydrolase</keyword>
<feature type="transmembrane region" description="Helical" evidence="14">
    <location>
        <begin position="238"/>
        <end position="256"/>
    </location>
</feature>
<evidence type="ECO:0000256" key="2">
    <source>
        <dbReference type="ARBA" id="ARBA00010621"/>
    </source>
</evidence>
<feature type="transmembrane region" description="Helical" evidence="14">
    <location>
        <begin position="41"/>
        <end position="63"/>
    </location>
</feature>
<evidence type="ECO:0000313" key="16">
    <source>
        <dbReference type="Proteomes" id="UP000177478"/>
    </source>
</evidence>
<gene>
    <name evidence="14" type="primary">uppP</name>
    <name evidence="15" type="ORF">A3F25_02395</name>
</gene>
<dbReference type="Proteomes" id="UP000177478">
    <property type="component" value="Unassembled WGS sequence"/>
</dbReference>
<dbReference type="GO" id="GO:0071555">
    <property type="term" value="P:cell wall organization"/>
    <property type="evidence" value="ECO:0007669"/>
    <property type="project" value="UniProtKB-KW"/>
</dbReference>
<dbReference type="NCBIfam" id="NF001390">
    <property type="entry name" value="PRK00281.1-4"/>
    <property type="match status" value="1"/>
</dbReference>
<protein>
    <recommendedName>
        <fullName evidence="4 14">Undecaprenyl-diphosphatase</fullName>
        <ecNumber evidence="3 14">3.6.1.27</ecNumber>
    </recommendedName>
    <alternativeName>
        <fullName evidence="12 14">Bacitracin resistance protein</fullName>
    </alternativeName>
    <alternativeName>
        <fullName evidence="11 14">Undecaprenyl pyrophosphate phosphatase</fullName>
    </alternativeName>
</protein>
<keyword evidence="14" id="KW-0573">Peptidoglycan synthesis</keyword>
<evidence type="ECO:0000256" key="5">
    <source>
        <dbReference type="ARBA" id="ARBA00022475"/>
    </source>
</evidence>
<keyword evidence="5 14" id="KW-1003">Cell membrane</keyword>
<dbReference type="GO" id="GO:0046677">
    <property type="term" value="P:response to antibiotic"/>
    <property type="evidence" value="ECO:0007669"/>
    <property type="project" value="UniProtKB-UniRule"/>
</dbReference>
<dbReference type="NCBIfam" id="TIGR00753">
    <property type="entry name" value="undec_PP_bacA"/>
    <property type="match status" value="1"/>
</dbReference>
<name>A0A1F8G3L5_9BACT</name>
<dbReference type="GO" id="GO:0008360">
    <property type="term" value="P:regulation of cell shape"/>
    <property type="evidence" value="ECO:0007669"/>
    <property type="project" value="UniProtKB-KW"/>
</dbReference>
<accession>A0A1F8G3L5</accession>
<keyword evidence="10 14" id="KW-0046">Antibiotic resistance</keyword>
<comment type="similarity">
    <text evidence="2 14">Belongs to the UppP family.</text>
</comment>
<keyword evidence="6 14" id="KW-0812">Transmembrane</keyword>
<keyword evidence="14" id="KW-0133">Cell shape</keyword>
<comment type="caution">
    <text evidence="15">The sequence shown here is derived from an EMBL/GenBank/DDBJ whole genome shotgun (WGS) entry which is preliminary data.</text>
</comment>
<comment type="miscellaneous">
    <text evidence="14">Bacitracin is thought to be involved in the inhibition of peptidoglycan synthesis by sequestering undecaprenyl diphosphate, thereby reducing the pool of lipid carrier available.</text>
</comment>
<dbReference type="GO" id="GO:0009252">
    <property type="term" value="P:peptidoglycan biosynthetic process"/>
    <property type="evidence" value="ECO:0007669"/>
    <property type="project" value="UniProtKB-KW"/>
</dbReference>
<keyword evidence="9 14" id="KW-0472">Membrane</keyword>
<organism evidence="15 16">
    <name type="scientific">Candidatus Yanofskybacteria bacterium RIFCSPHIGHO2_12_FULL_45_19b</name>
    <dbReference type="NCBI Taxonomy" id="1802689"/>
    <lineage>
        <taxon>Bacteria</taxon>
        <taxon>Candidatus Yanofskyibacteriota</taxon>
    </lineage>
</organism>
<keyword evidence="8 14" id="KW-1133">Transmembrane helix</keyword>
<evidence type="ECO:0000313" key="15">
    <source>
        <dbReference type="EMBL" id="OGN19861.1"/>
    </source>
</evidence>
<dbReference type="EMBL" id="MGKD01000011">
    <property type="protein sequence ID" value="OGN19861.1"/>
    <property type="molecule type" value="Genomic_DNA"/>
</dbReference>
<feature type="transmembrane region" description="Helical" evidence="14">
    <location>
        <begin position="207"/>
        <end position="226"/>
    </location>
</feature>
<dbReference type="HAMAP" id="MF_01006">
    <property type="entry name" value="Undec_diphosphatase"/>
    <property type="match status" value="1"/>
</dbReference>
<proteinExistence type="inferred from homology"/>
<evidence type="ECO:0000256" key="10">
    <source>
        <dbReference type="ARBA" id="ARBA00023251"/>
    </source>
</evidence>
<dbReference type="PANTHER" id="PTHR30622:SF3">
    <property type="entry name" value="UNDECAPRENYL-DIPHOSPHATASE"/>
    <property type="match status" value="1"/>
</dbReference>
<dbReference type="AlphaFoldDB" id="A0A1F8G3L5"/>
<keyword evidence="14" id="KW-0961">Cell wall biogenesis/degradation</keyword>
<feature type="transmembrane region" description="Helical" evidence="14">
    <location>
        <begin position="174"/>
        <end position="195"/>
    </location>
</feature>
<evidence type="ECO:0000256" key="13">
    <source>
        <dbReference type="ARBA" id="ARBA00047594"/>
    </source>
</evidence>
<dbReference type="GO" id="GO:0005886">
    <property type="term" value="C:plasma membrane"/>
    <property type="evidence" value="ECO:0007669"/>
    <property type="project" value="UniProtKB-SubCell"/>
</dbReference>
<comment type="function">
    <text evidence="14">Catalyzes the dephosphorylation of undecaprenyl diphosphate (UPP). Confers resistance to bacitracin.</text>
</comment>
<reference evidence="15 16" key="1">
    <citation type="journal article" date="2016" name="Nat. Commun.">
        <title>Thousands of microbial genomes shed light on interconnected biogeochemical processes in an aquifer system.</title>
        <authorList>
            <person name="Anantharaman K."/>
            <person name="Brown C.T."/>
            <person name="Hug L.A."/>
            <person name="Sharon I."/>
            <person name="Castelle C.J."/>
            <person name="Probst A.J."/>
            <person name="Thomas B.C."/>
            <person name="Singh A."/>
            <person name="Wilkins M.J."/>
            <person name="Karaoz U."/>
            <person name="Brodie E.L."/>
            <person name="Williams K.H."/>
            <person name="Hubbard S.S."/>
            <person name="Banfield J.F."/>
        </authorList>
    </citation>
    <scope>NUCLEOTIDE SEQUENCE [LARGE SCALE GENOMIC DNA]</scope>
</reference>
<sequence>MNLIQALILGIVEGITEFLPISSTAHLILLGRVLGITSTDFVKTFGVVIQLGAILAVVVIYWRTFLRRWAVNGRIILAFIPTGVLGFLLYSRIKNLLGDPLVAIGALFLGGIILILFEHWHKESADDITDLSAITYPQAFLIGLAQAVSMIPGVSRSAATILGGMLQRIKRETIVEFSFLLAVPTMLAATGYDLLKNFHSLAGSSGNGILLLVGFLAAFLSALVAVSWLIRYIKNHKLTAFGIYRIVIALVFLLLYI</sequence>
<comment type="subcellular location">
    <subcellularLocation>
        <location evidence="1 14">Cell membrane</location>
        <topology evidence="1 14">Multi-pass membrane protein</topology>
    </subcellularLocation>
</comment>
<feature type="transmembrane region" description="Helical" evidence="14">
    <location>
        <begin position="101"/>
        <end position="120"/>
    </location>
</feature>
<comment type="catalytic activity">
    <reaction evidence="13 14">
        <text>di-trans,octa-cis-undecaprenyl diphosphate + H2O = di-trans,octa-cis-undecaprenyl phosphate + phosphate + H(+)</text>
        <dbReference type="Rhea" id="RHEA:28094"/>
        <dbReference type="ChEBI" id="CHEBI:15377"/>
        <dbReference type="ChEBI" id="CHEBI:15378"/>
        <dbReference type="ChEBI" id="CHEBI:43474"/>
        <dbReference type="ChEBI" id="CHEBI:58405"/>
        <dbReference type="ChEBI" id="CHEBI:60392"/>
        <dbReference type="EC" id="3.6.1.27"/>
    </reaction>
</comment>
<dbReference type="STRING" id="1802689.A3F25_02395"/>
<dbReference type="EC" id="3.6.1.27" evidence="3 14"/>
<dbReference type="PANTHER" id="PTHR30622">
    <property type="entry name" value="UNDECAPRENYL-DIPHOSPHATASE"/>
    <property type="match status" value="1"/>
</dbReference>
<feature type="transmembrane region" description="Helical" evidence="14">
    <location>
        <begin position="6"/>
        <end position="29"/>
    </location>
</feature>
<dbReference type="Pfam" id="PF02673">
    <property type="entry name" value="BacA"/>
    <property type="match status" value="1"/>
</dbReference>
<evidence type="ECO:0000256" key="3">
    <source>
        <dbReference type="ARBA" id="ARBA00012374"/>
    </source>
</evidence>
<evidence type="ECO:0000256" key="8">
    <source>
        <dbReference type="ARBA" id="ARBA00022989"/>
    </source>
</evidence>
<evidence type="ECO:0000256" key="14">
    <source>
        <dbReference type="HAMAP-Rule" id="MF_01006"/>
    </source>
</evidence>
<evidence type="ECO:0000256" key="9">
    <source>
        <dbReference type="ARBA" id="ARBA00023136"/>
    </source>
</evidence>
<evidence type="ECO:0000256" key="11">
    <source>
        <dbReference type="ARBA" id="ARBA00032707"/>
    </source>
</evidence>
<evidence type="ECO:0000256" key="6">
    <source>
        <dbReference type="ARBA" id="ARBA00022692"/>
    </source>
</evidence>
<evidence type="ECO:0000256" key="4">
    <source>
        <dbReference type="ARBA" id="ARBA00021581"/>
    </source>
</evidence>
<dbReference type="InterPro" id="IPR003824">
    <property type="entry name" value="UppP"/>
</dbReference>
<evidence type="ECO:0000256" key="12">
    <source>
        <dbReference type="ARBA" id="ARBA00032932"/>
    </source>
</evidence>
<evidence type="ECO:0000256" key="7">
    <source>
        <dbReference type="ARBA" id="ARBA00022801"/>
    </source>
</evidence>